<dbReference type="InterPro" id="IPR006140">
    <property type="entry name" value="D-isomer_DH_NAD-bd"/>
</dbReference>
<evidence type="ECO:0000256" key="2">
    <source>
        <dbReference type="ARBA" id="ARBA00023027"/>
    </source>
</evidence>
<dbReference type="GO" id="GO:0030267">
    <property type="term" value="F:glyoxylate reductase (NADPH) activity"/>
    <property type="evidence" value="ECO:0007669"/>
    <property type="project" value="TreeGrafter"/>
</dbReference>
<keyword evidence="5" id="KW-1185">Reference proteome</keyword>
<protein>
    <submittedName>
        <fullName evidence="4">Phosphoglycerate dehydrogenase</fullName>
    </submittedName>
</protein>
<gene>
    <name evidence="4" type="ORF">SAMN04489747_2697</name>
</gene>
<dbReference type="GO" id="GO:0051287">
    <property type="term" value="F:NAD binding"/>
    <property type="evidence" value="ECO:0007669"/>
    <property type="project" value="InterPro"/>
</dbReference>
<dbReference type="SUPFAM" id="SSF51735">
    <property type="entry name" value="NAD(P)-binding Rossmann-fold domains"/>
    <property type="match status" value="1"/>
</dbReference>
<dbReference type="Proteomes" id="UP000198546">
    <property type="component" value="Chromosome i"/>
</dbReference>
<organism evidence="4 5">
    <name type="scientific">Auraticoccus monumenti</name>
    <dbReference type="NCBI Taxonomy" id="675864"/>
    <lineage>
        <taxon>Bacteria</taxon>
        <taxon>Bacillati</taxon>
        <taxon>Actinomycetota</taxon>
        <taxon>Actinomycetes</taxon>
        <taxon>Propionibacteriales</taxon>
        <taxon>Propionibacteriaceae</taxon>
        <taxon>Auraticoccus</taxon>
    </lineage>
</organism>
<evidence type="ECO:0000259" key="3">
    <source>
        <dbReference type="Pfam" id="PF02826"/>
    </source>
</evidence>
<dbReference type="GO" id="GO:0016618">
    <property type="term" value="F:hydroxypyruvate reductase [NAD(P)H] activity"/>
    <property type="evidence" value="ECO:0007669"/>
    <property type="project" value="TreeGrafter"/>
</dbReference>
<dbReference type="EMBL" id="LT629688">
    <property type="protein sequence ID" value="SDE17050.1"/>
    <property type="molecule type" value="Genomic_DNA"/>
</dbReference>
<sequence length="331" mass="35015">MDIVVAMRPRLVEWFFDDEALARLEALGRVTLVGSYADLTSGDAPAALAGAEVLVTGWGTGPVDEAVLDSAPRLAAVVHSAGSVRHLVTPRCWDRGVQVSSQAAANAVPVAEYALAMILLAGKDVFRAQRVYRSRRHPVDQQEVLAGRGNYRTRVGLVGASKIGTRVVELLRPFDLEVVVHDPYLSEERAAALGVRAVGLDELMATSRVVSLHAPMNESTRHMVGAAQLALMPDGATLVNTARPGLVDEAALLAELVSDRIQAVLDVTTLDSDPDSPVWDLPNVVLTPHVAGALGGELRRLGDGVVTDVEALARTGRIPAAITAEAFALLA</sequence>
<dbReference type="PANTHER" id="PTHR10996">
    <property type="entry name" value="2-HYDROXYACID DEHYDROGENASE-RELATED"/>
    <property type="match status" value="1"/>
</dbReference>
<proteinExistence type="predicted"/>
<dbReference type="Gene3D" id="3.40.50.720">
    <property type="entry name" value="NAD(P)-binding Rossmann-like Domain"/>
    <property type="match status" value="2"/>
</dbReference>
<dbReference type="PANTHER" id="PTHR10996:SF178">
    <property type="entry name" value="2-HYDROXYACID DEHYDROGENASE YGL185C-RELATED"/>
    <property type="match status" value="1"/>
</dbReference>
<keyword evidence="1" id="KW-0560">Oxidoreductase</keyword>
<dbReference type="InterPro" id="IPR036291">
    <property type="entry name" value="NAD(P)-bd_dom_sf"/>
</dbReference>
<dbReference type="SUPFAM" id="SSF52283">
    <property type="entry name" value="Formate/glycerate dehydrogenase catalytic domain-like"/>
    <property type="match status" value="1"/>
</dbReference>
<reference evidence="4 5" key="1">
    <citation type="submission" date="2016-10" db="EMBL/GenBank/DDBJ databases">
        <authorList>
            <person name="de Groot N.N."/>
        </authorList>
    </citation>
    <scope>NUCLEOTIDE SEQUENCE [LARGE SCALE GENOMIC DNA]</scope>
    <source>
        <strain evidence="4 5">MON 2.2</strain>
    </source>
</reference>
<dbReference type="STRING" id="675864.SAMN04489747_2697"/>
<keyword evidence="2" id="KW-0520">NAD</keyword>
<evidence type="ECO:0000313" key="4">
    <source>
        <dbReference type="EMBL" id="SDE17050.1"/>
    </source>
</evidence>
<dbReference type="InterPro" id="IPR050223">
    <property type="entry name" value="D-isomer_2-hydroxyacid_DH"/>
</dbReference>
<accession>A0A1G7AQS3</accession>
<dbReference type="Pfam" id="PF02826">
    <property type="entry name" value="2-Hacid_dh_C"/>
    <property type="match status" value="1"/>
</dbReference>
<evidence type="ECO:0000256" key="1">
    <source>
        <dbReference type="ARBA" id="ARBA00023002"/>
    </source>
</evidence>
<dbReference type="CDD" id="cd12167">
    <property type="entry name" value="2-Hacid_dh_8"/>
    <property type="match status" value="1"/>
</dbReference>
<dbReference type="OrthoDB" id="117809at2"/>
<feature type="domain" description="D-isomer specific 2-hydroxyacid dehydrogenase NAD-binding" evidence="3">
    <location>
        <begin position="115"/>
        <end position="291"/>
    </location>
</feature>
<evidence type="ECO:0000313" key="5">
    <source>
        <dbReference type="Proteomes" id="UP000198546"/>
    </source>
</evidence>
<dbReference type="GO" id="GO:0005829">
    <property type="term" value="C:cytosol"/>
    <property type="evidence" value="ECO:0007669"/>
    <property type="project" value="TreeGrafter"/>
</dbReference>
<name>A0A1G7AQS3_9ACTN</name>
<dbReference type="RefSeq" id="WP_090594261.1">
    <property type="nucleotide sequence ID" value="NZ_LT629688.1"/>
</dbReference>
<dbReference type="AlphaFoldDB" id="A0A1G7AQS3"/>